<evidence type="ECO:0000256" key="1">
    <source>
        <dbReference type="ARBA" id="ARBA00004651"/>
    </source>
</evidence>
<feature type="transmembrane region" description="Helical" evidence="10">
    <location>
        <begin position="283"/>
        <end position="309"/>
    </location>
</feature>
<sequence length="593" mass="60590">MDRSRPPGPHGRSTVNALRRRGLLVVMLGLAVSAVLGWATPAGAHANLISTTPSQGSTVDQAPPVVVMTFSEGISVKDDGVRLLDPSGAQVPGTSTTAEGFEARMRVPELKRQGTYTVDWKAVSADGHPIRGAWVFNVGVEGGGADVALGATGQSPLITVLTALGRSIAFVAMFVLAGQLLWAGVARWRPLVAMAWTGMALVVVAELWSAQAGGATGPVSAFGTVLGTSSGRFLAATVLLVGYGHLMCALGRLDSRALGVVWSCATVAAALVGHATVLDPVLLSMFATVGHVLAAALWVSALVWMAGVLPGPVQRWRLEAASAEPAAEGGAFEAPAAAVAVAGQWALLNRAVRFSPWGMGAVLVLLGTGGAMVLTRVDGPAGLLESGYGLLSLSKLLVLAGAAVLAARNRWVLIPQLARAFPNLSTAGADASAARRAAGELQRALHAEMVLVAVAVMLGGVLGASAPPGNDAGTEVSSSTLSGGSRTDSQVADFGPYQAQVEISPAQVGPNVAHVTVVDPAGPPPDDLSELKITFALLAADLGPIEPQLIELNESHIIADDVALTSPGEWTVTVDARRGKAEFLRATFQVSIG</sequence>
<keyword evidence="2" id="KW-1003">Cell membrane</keyword>
<keyword evidence="14" id="KW-1185">Reference proteome</keyword>
<feature type="transmembrane region" description="Helical" evidence="10">
    <location>
        <begin position="191"/>
        <end position="210"/>
    </location>
</feature>
<dbReference type="GO" id="GO:0042597">
    <property type="term" value="C:periplasmic space"/>
    <property type="evidence" value="ECO:0007669"/>
    <property type="project" value="InterPro"/>
</dbReference>
<evidence type="ECO:0000256" key="5">
    <source>
        <dbReference type="ARBA" id="ARBA00022729"/>
    </source>
</evidence>
<dbReference type="GO" id="GO:0005886">
    <property type="term" value="C:plasma membrane"/>
    <property type="evidence" value="ECO:0007669"/>
    <property type="project" value="UniProtKB-SubCell"/>
</dbReference>
<feature type="domain" description="CopC" evidence="11">
    <location>
        <begin position="45"/>
        <end position="138"/>
    </location>
</feature>
<dbReference type="GO" id="GO:0006825">
    <property type="term" value="P:copper ion transport"/>
    <property type="evidence" value="ECO:0007669"/>
    <property type="project" value="InterPro"/>
</dbReference>
<evidence type="ECO:0000256" key="2">
    <source>
        <dbReference type="ARBA" id="ARBA00022475"/>
    </source>
</evidence>
<dbReference type="GO" id="GO:0005507">
    <property type="term" value="F:copper ion binding"/>
    <property type="evidence" value="ECO:0007669"/>
    <property type="project" value="InterPro"/>
</dbReference>
<evidence type="ECO:0000256" key="10">
    <source>
        <dbReference type="SAM" id="Phobius"/>
    </source>
</evidence>
<dbReference type="InterPro" id="IPR007348">
    <property type="entry name" value="CopC_dom"/>
</dbReference>
<organism evidence="13 14">
    <name type="scientific">Candidatus Neomicrothrix parvicella RN1</name>
    <dbReference type="NCBI Taxonomy" id="1229780"/>
    <lineage>
        <taxon>Bacteria</taxon>
        <taxon>Bacillati</taxon>
        <taxon>Actinomycetota</taxon>
        <taxon>Acidimicrobiia</taxon>
        <taxon>Acidimicrobiales</taxon>
        <taxon>Microthrixaceae</taxon>
        <taxon>Candidatus Neomicrothrix</taxon>
    </lineage>
</organism>
<keyword evidence="3 10" id="KW-0812">Transmembrane</keyword>
<dbReference type="InterPro" id="IPR032694">
    <property type="entry name" value="CopC/D"/>
</dbReference>
<feature type="transmembrane region" description="Helical" evidence="10">
    <location>
        <begin position="21"/>
        <end position="40"/>
    </location>
</feature>
<comment type="caution">
    <text evidence="13">The sequence shown here is derived from an EMBL/GenBank/DDBJ whole genome shotgun (WGS) entry which is preliminary data.</text>
</comment>
<evidence type="ECO:0000313" key="14">
    <source>
        <dbReference type="Proteomes" id="UP000018291"/>
    </source>
</evidence>
<gene>
    <name evidence="13" type="ORF">BN381_160036</name>
</gene>
<evidence type="ECO:0000313" key="13">
    <source>
        <dbReference type="EMBL" id="CCM63071.1"/>
    </source>
</evidence>
<feature type="transmembrane region" description="Helical" evidence="10">
    <location>
        <begin position="357"/>
        <end position="375"/>
    </location>
</feature>
<dbReference type="EMBL" id="CANL01000008">
    <property type="protein sequence ID" value="CCM63071.1"/>
    <property type="molecule type" value="Genomic_DNA"/>
</dbReference>
<evidence type="ECO:0000256" key="6">
    <source>
        <dbReference type="ARBA" id="ARBA00022989"/>
    </source>
</evidence>
<dbReference type="InterPro" id="IPR006311">
    <property type="entry name" value="TAT_signal"/>
</dbReference>
<dbReference type="Pfam" id="PF05425">
    <property type="entry name" value="CopD"/>
    <property type="match status" value="1"/>
</dbReference>
<protein>
    <recommendedName>
        <fullName evidence="15">Copper resistance protein CopC</fullName>
    </recommendedName>
</protein>
<dbReference type="STRING" id="1229780.BN381_160036"/>
<dbReference type="InterPro" id="IPR014755">
    <property type="entry name" value="Cu-Rt/internalin_Ig-like"/>
</dbReference>
<evidence type="ECO:0000256" key="7">
    <source>
        <dbReference type="ARBA" id="ARBA00023008"/>
    </source>
</evidence>
<dbReference type="InterPro" id="IPR008457">
    <property type="entry name" value="Cu-R_CopD_dom"/>
</dbReference>
<keyword evidence="6 10" id="KW-1133">Transmembrane helix</keyword>
<dbReference type="SUPFAM" id="SSF81296">
    <property type="entry name" value="E set domains"/>
    <property type="match status" value="1"/>
</dbReference>
<dbReference type="Gene3D" id="2.60.40.1220">
    <property type="match status" value="1"/>
</dbReference>
<feature type="transmembrane region" description="Helical" evidence="10">
    <location>
        <begin position="257"/>
        <end position="277"/>
    </location>
</feature>
<proteinExistence type="predicted"/>
<dbReference type="HOGENOM" id="CLU_023176_0_0_11"/>
<keyword evidence="4" id="KW-0479">Metal-binding</keyword>
<dbReference type="eggNOG" id="COG2372">
    <property type="taxonomic scope" value="Bacteria"/>
</dbReference>
<evidence type="ECO:0000256" key="4">
    <source>
        <dbReference type="ARBA" id="ARBA00022723"/>
    </source>
</evidence>
<comment type="subcellular location">
    <subcellularLocation>
        <location evidence="1">Cell membrane</location>
        <topology evidence="1">Multi-pass membrane protein</topology>
    </subcellularLocation>
</comment>
<feature type="compositionally biased region" description="Polar residues" evidence="9">
    <location>
        <begin position="475"/>
        <end position="489"/>
    </location>
</feature>
<keyword evidence="5" id="KW-0732">Signal</keyword>
<dbReference type="Pfam" id="PF04234">
    <property type="entry name" value="CopC"/>
    <property type="match status" value="1"/>
</dbReference>
<keyword evidence="7" id="KW-0186">Copper</keyword>
<feature type="transmembrane region" description="Helical" evidence="10">
    <location>
        <begin position="387"/>
        <end position="407"/>
    </location>
</feature>
<dbReference type="GO" id="GO:0046688">
    <property type="term" value="P:response to copper ion"/>
    <property type="evidence" value="ECO:0007669"/>
    <property type="project" value="InterPro"/>
</dbReference>
<feature type="domain" description="Copper resistance protein D" evidence="12">
    <location>
        <begin position="353"/>
        <end position="462"/>
    </location>
</feature>
<accession>R4Z1B2</accession>
<evidence type="ECO:0000256" key="8">
    <source>
        <dbReference type="ARBA" id="ARBA00023136"/>
    </source>
</evidence>
<feature type="region of interest" description="Disordered" evidence="9">
    <location>
        <begin position="468"/>
        <end position="489"/>
    </location>
</feature>
<dbReference type="eggNOG" id="COG1276">
    <property type="taxonomic scope" value="Bacteria"/>
</dbReference>
<evidence type="ECO:0000256" key="3">
    <source>
        <dbReference type="ARBA" id="ARBA00022692"/>
    </source>
</evidence>
<dbReference type="PANTHER" id="PTHR34820">
    <property type="entry name" value="INNER MEMBRANE PROTEIN YEBZ"/>
    <property type="match status" value="1"/>
</dbReference>
<evidence type="ECO:0000259" key="12">
    <source>
        <dbReference type="Pfam" id="PF05425"/>
    </source>
</evidence>
<evidence type="ECO:0000256" key="9">
    <source>
        <dbReference type="SAM" id="MobiDB-lite"/>
    </source>
</evidence>
<keyword evidence="8 10" id="KW-0472">Membrane</keyword>
<dbReference type="InterPro" id="IPR014756">
    <property type="entry name" value="Ig_E-set"/>
</dbReference>
<dbReference type="Proteomes" id="UP000018291">
    <property type="component" value="Unassembled WGS sequence"/>
</dbReference>
<dbReference type="PANTHER" id="PTHR34820:SF4">
    <property type="entry name" value="INNER MEMBRANE PROTEIN YEBZ"/>
    <property type="match status" value="1"/>
</dbReference>
<evidence type="ECO:0008006" key="15">
    <source>
        <dbReference type="Google" id="ProtNLM"/>
    </source>
</evidence>
<dbReference type="AlphaFoldDB" id="R4Z1B2"/>
<dbReference type="PROSITE" id="PS51318">
    <property type="entry name" value="TAT"/>
    <property type="match status" value="1"/>
</dbReference>
<feature type="transmembrane region" description="Helical" evidence="10">
    <location>
        <begin position="230"/>
        <end position="250"/>
    </location>
</feature>
<feature type="transmembrane region" description="Helical" evidence="10">
    <location>
        <begin position="445"/>
        <end position="466"/>
    </location>
</feature>
<name>R4Z1B2_9ACTN</name>
<feature type="transmembrane region" description="Helical" evidence="10">
    <location>
        <begin position="163"/>
        <end position="184"/>
    </location>
</feature>
<reference evidence="13 14" key="1">
    <citation type="journal article" date="2013" name="ISME J.">
        <title>Metabolic model for the filamentous 'Candidatus Microthrix parvicella' based on genomic and metagenomic analyses.</title>
        <authorList>
            <person name="Jon McIlroy S."/>
            <person name="Kristiansen R."/>
            <person name="Albertsen M."/>
            <person name="Michael Karst S."/>
            <person name="Rossetti S."/>
            <person name="Lund Nielsen J."/>
            <person name="Tandoi V."/>
            <person name="James Seviour R."/>
            <person name="Nielsen P.H."/>
        </authorList>
    </citation>
    <scope>NUCLEOTIDE SEQUENCE [LARGE SCALE GENOMIC DNA]</scope>
    <source>
        <strain evidence="13 14">RN1</strain>
    </source>
</reference>
<evidence type="ECO:0000259" key="11">
    <source>
        <dbReference type="Pfam" id="PF04234"/>
    </source>
</evidence>